<evidence type="ECO:0000259" key="2">
    <source>
        <dbReference type="PROSITE" id="PS50181"/>
    </source>
</evidence>
<dbReference type="SMART" id="SM00256">
    <property type="entry name" value="FBOX"/>
    <property type="match status" value="1"/>
</dbReference>
<feature type="domain" description="F-box" evidence="2">
    <location>
        <begin position="69"/>
        <end position="120"/>
    </location>
</feature>
<dbReference type="Pfam" id="PF00646">
    <property type="entry name" value="F-box"/>
    <property type="match status" value="1"/>
</dbReference>
<dbReference type="EMBL" id="WVTA01000009">
    <property type="protein sequence ID" value="KAK3207455.1"/>
    <property type="molecule type" value="Genomic_DNA"/>
</dbReference>
<sequence length="428" mass="49156">MDRFRRASSPTGHGRALVISGERDRNSGKKGLSLGRAAESFQNRLLASFRSVKKVGTGEGLAQDGSPLYKALLLLPNELVVQILCELFIADILALRRTSRALNELITACGPALVRFWVKYKMGTLHTRLYPAPKTNEAHLQYLLAMRRRHIASIRLTRELATFVLKDTLRHTNQRQKQLWASVYEKMIPLVFGVGYFLEEHRRILLERDLGRIRPRSHIGYDICTTPGITSQERHILKKLDPPLRLQFFYMYCFILQVLMRKLRPPTYSGSVEKVLRGWHGKPACVEDIAFVLILGGVGAIAKLLACQNYSERRRLLHSFITRLSPHENVRWREHWRDLGVTSHALLDDIPCSSIGITQLDQIWTPLIIEGMNTQSMEFTQYEKDRYEEVRVSRNFLNELMGYDILRGRPPDEDDSDDGDEDGGQEDM</sequence>
<organism evidence="3 4">
    <name type="scientific">Pseudopithomyces chartarum</name>
    <dbReference type="NCBI Taxonomy" id="1892770"/>
    <lineage>
        <taxon>Eukaryota</taxon>
        <taxon>Fungi</taxon>
        <taxon>Dikarya</taxon>
        <taxon>Ascomycota</taxon>
        <taxon>Pezizomycotina</taxon>
        <taxon>Dothideomycetes</taxon>
        <taxon>Pleosporomycetidae</taxon>
        <taxon>Pleosporales</taxon>
        <taxon>Massarineae</taxon>
        <taxon>Didymosphaeriaceae</taxon>
        <taxon>Pseudopithomyces</taxon>
    </lineage>
</organism>
<dbReference type="InterPro" id="IPR001810">
    <property type="entry name" value="F-box_dom"/>
</dbReference>
<reference evidence="3 4" key="1">
    <citation type="submission" date="2021-02" db="EMBL/GenBank/DDBJ databases">
        <title>Genome assembly of Pseudopithomyces chartarum.</title>
        <authorList>
            <person name="Jauregui R."/>
            <person name="Singh J."/>
            <person name="Voisey C."/>
        </authorList>
    </citation>
    <scope>NUCLEOTIDE SEQUENCE [LARGE SCALE GENOMIC DNA]</scope>
    <source>
        <strain evidence="3 4">AGR01</strain>
    </source>
</reference>
<dbReference type="SUPFAM" id="SSF81383">
    <property type="entry name" value="F-box domain"/>
    <property type="match status" value="1"/>
</dbReference>
<protein>
    <recommendedName>
        <fullName evidence="2">F-box domain-containing protein</fullName>
    </recommendedName>
</protein>
<keyword evidence="4" id="KW-1185">Reference proteome</keyword>
<evidence type="ECO:0000313" key="4">
    <source>
        <dbReference type="Proteomes" id="UP001280581"/>
    </source>
</evidence>
<gene>
    <name evidence="3" type="ORF">GRF29_103g1027421</name>
</gene>
<dbReference type="Proteomes" id="UP001280581">
    <property type="component" value="Unassembled WGS sequence"/>
</dbReference>
<name>A0AAN6RG54_9PLEO</name>
<dbReference type="InterPro" id="IPR036047">
    <property type="entry name" value="F-box-like_dom_sf"/>
</dbReference>
<comment type="caution">
    <text evidence="3">The sequence shown here is derived from an EMBL/GenBank/DDBJ whole genome shotgun (WGS) entry which is preliminary data.</text>
</comment>
<dbReference type="CDD" id="cd09917">
    <property type="entry name" value="F-box_SF"/>
    <property type="match status" value="1"/>
</dbReference>
<accession>A0AAN6RG54</accession>
<feature type="compositionally biased region" description="Acidic residues" evidence="1">
    <location>
        <begin position="412"/>
        <end position="428"/>
    </location>
</feature>
<evidence type="ECO:0000313" key="3">
    <source>
        <dbReference type="EMBL" id="KAK3207455.1"/>
    </source>
</evidence>
<dbReference type="PROSITE" id="PS50181">
    <property type="entry name" value="FBOX"/>
    <property type="match status" value="1"/>
</dbReference>
<feature type="region of interest" description="Disordered" evidence="1">
    <location>
        <begin position="405"/>
        <end position="428"/>
    </location>
</feature>
<dbReference type="AlphaFoldDB" id="A0AAN6RG54"/>
<proteinExistence type="predicted"/>
<evidence type="ECO:0000256" key="1">
    <source>
        <dbReference type="SAM" id="MobiDB-lite"/>
    </source>
</evidence>